<dbReference type="Pfam" id="PF02547">
    <property type="entry name" value="Queuosine_synth"/>
    <property type="match status" value="1"/>
</dbReference>
<evidence type="ECO:0000256" key="3">
    <source>
        <dbReference type="ARBA" id="ARBA00022691"/>
    </source>
</evidence>
<comment type="subunit">
    <text evidence="5">Monomer.</text>
</comment>
<dbReference type="PANTHER" id="PTHR30307">
    <property type="entry name" value="S-ADENOSYLMETHIONINE:TRNA RIBOSYLTRANSFERASE-ISOMERASE"/>
    <property type="match status" value="1"/>
</dbReference>
<dbReference type="GO" id="GO:0051075">
    <property type="term" value="F:S-adenosylmethionine:tRNA ribosyltransferase-isomerase activity"/>
    <property type="evidence" value="ECO:0007669"/>
    <property type="project" value="UniProtKB-EC"/>
</dbReference>
<gene>
    <name evidence="5 6" type="primary">queA</name>
    <name evidence="6" type="ORF">V3390_08985</name>
</gene>
<dbReference type="EMBL" id="JAZHBO010000002">
    <property type="protein sequence ID" value="MEF2156356.1"/>
    <property type="molecule type" value="Genomic_DNA"/>
</dbReference>
<evidence type="ECO:0000256" key="2">
    <source>
        <dbReference type="ARBA" id="ARBA00022679"/>
    </source>
</evidence>
<keyword evidence="2 5" id="KW-0808">Transferase</keyword>
<comment type="subcellular location">
    <subcellularLocation>
        <location evidence="5">Cytoplasm</location>
    </subcellularLocation>
</comment>
<dbReference type="SUPFAM" id="SSF111337">
    <property type="entry name" value="QueA-like"/>
    <property type="match status" value="1"/>
</dbReference>
<dbReference type="Gene3D" id="2.40.10.240">
    <property type="entry name" value="QueA-like"/>
    <property type="match status" value="1"/>
</dbReference>
<comment type="similarity">
    <text evidence="5">Belongs to the QueA family.</text>
</comment>
<protein>
    <recommendedName>
        <fullName evidence="5">S-adenosylmethionine:tRNA ribosyltransferase-isomerase</fullName>
        <ecNumber evidence="5">2.4.99.17</ecNumber>
    </recommendedName>
    <alternativeName>
        <fullName evidence="5">Queuosine biosynthesis protein QueA</fullName>
    </alternativeName>
</protein>
<dbReference type="PANTHER" id="PTHR30307:SF0">
    <property type="entry name" value="S-ADENOSYLMETHIONINE:TRNA RIBOSYLTRANSFERASE-ISOMERASE"/>
    <property type="match status" value="1"/>
</dbReference>
<comment type="caution">
    <text evidence="6">The sequence shown here is derived from an EMBL/GenBank/DDBJ whole genome shotgun (WGS) entry which is preliminary data.</text>
</comment>
<keyword evidence="4 5" id="KW-0671">Queuosine biosynthesis</keyword>
<keyword evidence="3 5" id="KW-0949">S-adenosyl-L-methionine</keyword>
<accession>A0ABU7V0Q3</accession>
<keyword evidence="1 5" id="KW-0963">Cytoplasm</keyword>
<evidence type="ECO:0000313" key="6">
    <source>
        <dbReference type="EMBL" id="MEF2156356.1"/>
    </source>
</evidence>
<keyword evidence="6" id="KW-0328">Glycosyltransferase</keyword>
<comment type="function">
    <text evidence="5">Transfers and isomerizes the ribose moiety from AdoMet to the 7-aminomethyl group of 7-deazaguanine (preQ1-tRNA) to give epoxyqueuosine (oQ-tRNA).</text>
</comment>
<evidence type="ECO:0000256" key="5">
    <source>
        <dbReference type="HAMAP-Rule" id="MF_00113"/>
    </source>
</evidence>
<name>A0ABU7V0Q3_9GAMM</name>
<organism evidence="6 7">
    <name type="scientific">Aquilutibacter rugosus</name>
    <dbReference type="NCBI Taxonomy" id="3115820"/>
    <lineage>
        <taxon>Bacteria</taxon>
        <taxon>Pseudomonadati</taxon>
        <taxon>Pseudomonadota</taxon>
        <taxon>Gammaproteobacteria</taxon>
        <taxon>Lysobacterales</taxon>
        <taxon>Lysobacteraceae</taxon>
        <taxon>Aquilutibacter</taxon>
    </lineage>
</organism>
<dbReference type="Gene3D" id="3.40.1780.10">
    <property type="entry name" value="QueA-like"/>
    <property type="match status" value="1"/>
</dbReference>
<dbReference type="InterPro" id="IPR042118">
    <property type="entry name" value="QueA_dom1"/>
</dbReference>
<dbReference type="RefSeq" id="WP_331704152.1">
    <property type="nucleotide sequence ID" value="NZ_JAZHBO010000002.1"/>
</dbReference>
<comment type="catalytic activity">
    <reaction evidence="5">
        <text>7-aminomethyl-7-carbaguanosine(34) in tRNA + S-adenosyl-L-methionine = epoxyqueuosine(34) in tRNA + adenine + L-methionine + 2 H(+)</text>
        <dbReference type="Rhea" id="RHEA:32155"/>
        <dbReference type="Rhea" id="RHEA-COMP:10342"/>
        <dbReference type="Rhea" id="RHEA-COMP:18582"/>
        <dbReference type="ChEBI" id="CHEBI:15378"/>
        <dbReference type="ChEBI" id="CHEBI:16708"/>
        <dbReference type="ChEBI" id="CHEBI:57844"/>
        <dbReference type="ChEBI" id="CHEBI:59789"/>
        <dbReference type="ChEBI" id="CHEBI:82833"/>
        <dbReference type="ChEBI" id="CHEBI:194443"/>
        <dbReference type="EC" id="2.4.99.17"/>
    </reaction>
</comment>
<dbReference type="NCBIfam" id="TIGR00113">
    <property type="entry name" value="queA"/>
    <property type="match status" value="1"/>
</dbReference>
<keyword evidence="7" id="KW-1185">Reference proteome</keyword>
<evidence type="ECO:0000256" key="4">
    <source>
        <dbReference type="ARBA" id="ARBA00022785"/>
    </source>
</evidence>
<comment type="pathway">
    <text evidence="5">tRNA modification; tRNA-queuosine biosynthesis.</text>
</comment>
<dbReference type="InterPro" id="IPR003699">
    <property type="entry name" value="QueA"/>
</dbReference>
<sequence>MKKSDFHYDLPPELIAQAPLPNRSASRLLVVPPVPQALQDAHFSDLTSCLRPGDLLIFNDTRVIPARLFGRKPTGGHVEILVERVLDEHTALAQIGASKTPKIGGLIELNAGGLATVIAREEGFFTLQFEIDTDLTTYLETVGQLPLPPYIERDPQADDSERYQTVYARHTGAVAAPTAGLHFDDALLSTLQSQGIEFGYVTLHVGAGTFQPVRVEDLSQHVMHRERVEVSDELAERIAAVRAAGGRIIAVGTTVVRALESATRRDADGNPVIGAFNGESQLFIVPGYRITAVDAMVTNFHLPESTLLMMISAFAGFDRVIEAYRHAISQRYRFFSYGDAMLLFPAMPSAPSQEITA</sequence>
<evidence type="ECO:0000256" key="1">
    <source>
        <dbReference type="ARBA" id="ARBA00022490"/>
    </source>
</evidence>
<proteinExistence type="inferred from homology"/>
<dbReference type="InterPro" id="IPR036100">
    <property type="entry name" value="QueA_sf"/>
</dbReference>
<reference evidence="6 7" key="1">
    <citation type="submission" date="2024-01" db="EMBL/GenBank/DDBJ databases">
        <title>Novel species of the genus Luteimonas isolated from rivers.</title>
        <authorList>
            <person name="Lu H."/>
        </authorList>
    </citation>
    <scope>NUCLEOTIDE SEQUENCE [LARGE SCALE GENOMIC DNA]</scope>
    <source>
        <strain evidence="6 7">FXH3W</strain>
    </source>
</reference>
<dbReference type="EC" id="2.4.99.17" evidence="5"/>
<dbReference type="NCBIfam" id="NF001140">
    <property type="entry name" value="PRK00147.1"/>
    <property type="match status" value="1"/>
</dbReference>
<dbReference type="InterPro" id="IPR042119">
    <property type="entry name" value="QueA_dom2"/>
</dbReference>
<evidence type="ECO:0000313" key="7">
    <source>
        <dbReference type="Proteomes" id="UP001356170"/>
    </source>
</evidence>
<dbReference type="HAMAP" id="MF_00113">
    <property type="entry name" value="QueA"/>
    <property type="match status" value="1"/>
</dbReference>
<dbReference type="Proteomes" id="UP001356170">
    <property type="component" value="Unassembled WGS sequence"/>
</dbReference>